<feature type="binding site" evidence="27">
    <location>
        <begin position="146"/>
        <end position="148"/>
    </location>
    <ligand>
        <name>substrate</name>
    </ligand>
</feature>
<protein>
    <recommendedName>
        <fullName evidence="24">DNA oxidative demethylase ALKBH2</fullName>
        <ecNumber evidence="23">1.14.11.33</ecNumber>
    </recommendedName>
    <alternativeName>
        <fullName evidence="25">Alkylated DNA repair protein alkB homolog 2</fullName>
    </alternativeName>
    <alternativeName>
        <fullName evidence="26">Alpha-ketoglutarate-dependent dioxygenase alkB homolog 2</fullName>
    </alternativeName>
</protein>
<evidence type="ECO:0000256" key="6">
    <source>
        <dbReference type="ARBA" id="ARBA00022842"/>
    </source>
</evidence>
<evidence type="ECO:0000256" key="3">
    <source>
        <dbReference type="ARBA" id="ARBA00004642"/>
    </source>
</evidence>
<evidence type="ECO:0000256" key="14">
    <source>
        <dbReference type="ARBA" id="ARBA00051189"/>
    </source>
</evidence>
<keyword evidence="10" id="KW-0234">DNA repair</keyword>
<dbReference type="GO" id="GO:0005654">
    <property type="term" value="C:nucleoplasm"/>
    <property type="evidence" value="ECO:0007669"/>
    <property type="project" value="UniProtKB-SubCell"/>
</dbReference>
<evidence type="ECO:0000256" key="8">
    <source>
        <dbReference type="ARBA" id="ARBA00023002"/>
    </source>
</evidence>
<evidence type="ECO:0000256" key="20">
    <source>
        <dbReference type="ARBA" id="ARBA00052800"/>
    </source>
</evidence>
<sequence>MPRTPKQGRRKRLLDIQETELEKLKKFKDQRVNNANESINDNSSLGQDNQMENVILKEMIKKPQNYGESITMTNKIKNMEPKSPEADLSLDFLEMPKICRMNIITSENLNLEYTKFYRENEATSLLLLCERDITYNVGDLAKIQMFGKWIDIPRKQVAYGDEGLTYTFSGKTLPANPWPSFLNKVRRQITQATGFTFNFVLVNRYKDGYDYMGEHKDDEKDLCSGYPIASLTCGQERDFVFKHQDSRGTKATRKIDTVSIKLEHGSLLLMKQPTNSFWYHSLPQRKKATGVRVNMTFRKMEPIKCKPYNYKD</sequence>
<dbReference type="InterPro" id="IPR005123">
    <property type="entry name" value="Oxoglu/Fe-dep_dioxygenase_dom"/>
</dbReference>
<evidence type="ECO:0000256" key="18">
    <source>
        <dbReference type="ARBA" id="ARBA00052597"/>
    </source>
</evidence>
<dbReference type="InterPro" id="IPR037151">
    <property type="entry name" value="AlkB-like_sf"/>
</dbReference>
<evidence type="ECO:0000256" key="4">
    <source>
        <dbReference type="ARBA" id="ARBA00022723"/>
    </source>
</evidence>
<evidence type="ECO:0000256" key="22">
    <source>
        <dbReference type="ARBA" id="ARBA00062909"/>
    </source>
</evidence>
<comment type="subcellular location">
    <subcellularLocation>
        <location evidence="2">Nucleus</location>
        <location evidence="2">Nucleolus</location>
    </subcellularLocation>
    <subcellularLocation>
        <location evidence="3">Nucleus</location>
        <location evidence="3">Nucleoplasm</location>
    </subcellularLocation>
</comment>
<comment type="cofactor">
    <cofactor evidence="1">
        <name>Fe(2+)</name>
        <dbReference type="ChEBI" id="CHEBI:29033"/>
    </cofactor>
</comment>
<dbReference type="GO" id="GO:0006307">
    <property type="term" value="P:DNA alkylation repair"/>
    <property type="evidence" value="ECO:0007669"/>
    <property type="project" value="UniProtKB-ARBA"/>
</dbReference>
<evidence type="ECO:0000256" key="24">
    <source>
        <dbReference type="ARBA" id="ARBA00072134"/>
    </source>
</evidence>
<feature type="binding site" evidence="27">
    <location>
        <position position="218"/>
    </location>
    <ligand>
        <name>substrate</name>
    </ligand>
</feature>
<evidence type="ECO:0000313" key="30">
    <source>
        <dbReference type="Proteomes" id="UP001497497"/>
    </source>
</evidence>
<proteinExistence type="predicted"/>
<evidence type="ECO:0000256" key="19">
    <source>
        <dbReference type="ARBA" id="ARBA00052627"/>
    </source>
</evidence>
<evidence type="ECO:0000256" key="11">
    <source>
        <dbReference type="ARBA" id="ARBA00023242"/>
    </source>
</evidence>
<keyword evidence="5" id="KW-0227">DNA damage</keyword>
<evidence type="ECO:0000256" key="7">
    <source>
        <dbReference type="ARBA" id="ARBA00022964"/>
    </source>
</evidence>
<evidence type="ECO:0000256" key="17">
    <source>
        <dbReference type="ARBA" id="ARBA00051755"/>
    </source>
</evidence>
<feature type="binding site" evidence="27">
    <location>
        <position position="280"/>
    </location>
    <ligand>
        <name>2-oxoglutarate</name>
        <dbReference type="ChEBI" id="CHEBI:16810"/>
    </ligand>
</feature>
<evidence type="ECO:0000256" key="9">
    <source>
        <dbReference type="ARBA" id="ARBA00023004"/>
    </source>
</evidence>
<keyword evidence="6" id="KW-0460">Magnesium</keyword>
<feature type="domain" description="Fe2OG dioxygenase" evidence="28">
    <location>
        <begin position="196"/>
        <end position="301"/>
    </location>
</feature>
<comment type="catalytic activity">
    <reaction evidence="17">
        <text>a 1,N(2)-etheno-2'-deoxyguanosine in double-stranded DNA + 2-oxoglutarate + O2 + H2O = a 2'-deoxyguanosine in double-stranded DNA + glyoxal + succinate + CO2</text>
        <dbReference type="Rhea" id="RHEA:70487"/>
        <dbReference type="Rhea" id="RHEA-COMP:17910"/>
        <dbReference type="Rhea" id="RHEA-COMP:17912"/>
        <dbReference type="ChEBI" id="CHEBI:15377"/>
        <dbReference type="ChEBI" id="CHEBI:15379"/>
        <dbReference type="ChEBI" id="CHEBI:16526"/>
        <dbReference type="ChEBI" id="CHEBI:16810"/>
        <dbReference type="ChEBI" id="CHEBI:30031"/>
        <dbReference type="ChEBI" id="CHEBI:34779"/>
        <dbReference type="ChEBI" id="CHEBI:85445"/>
        <dbReference type="ChEBI" id="CHEBI:189586"/>
    </reaction>
    <physiologicalReaction direction="left-to-right" evidence="17">
        <dbReference type="Rhea" id="RHEA:70488"/>
    </physiologicalReaction>
</comment>
<dbReference type="EC" id="1.14.11.33" evidence="23"/>
<dbReference type="Proteomes" id="UP001497497">
    <property type="component" value="Unassembled WGS sequence"/>
</dbReference>
<dbReference type="PANTHER" id="PTHR31573:SF1">
    <property type="entry name" value="DNA OXIDATIVE DEMETHYLASE ALKBH2"/>
    <property type="match status" value="1"/>
</dbReference>
<evidence type="ECO:0000256" key="23">
    <source>
        <dbReference type="ARBA" id="ARBA00066725"/>
    </source>
</evidence>
<comment type="catalytic activity">
    <reaction evidence="19">
        <text>a 1,N(6)-etheno-2'-deoxyadenosine in double-stranded DNA + 2-oxoglutarate + O2 + H2O = a 2'-deoxyadenosine in double-stranded DNA + glyoxal + succinate + CO2</text>
        <dbReference type="Rhea" id="RHEA:70463"/>
        <dbReference type="Rhea" id="RHEA-COMP:17897"/>
        <dbReference type="Rhea" id="RHEA-COMP:17903"/>
        <dbReference type="ChEBI" id="CHEBI:15377"/>
        <dbReference type="ChEBI" id="CHEBI:15379"/>
        <dbReference type="ChEBI" id="CHEBI:16526"/>
        <dbReference type="ChEBI" id="CHEBI:16810"/>
        <dbReference type="ChEBI" id="CHEBI:30031"/>
        <dbReference type="ChEBI" id="CHEBI:34779"/>
        <dbReference type="ChEBI" id="CHEBI:90615"/>
        <dbReference type="ChEBI" id="CHEBI:189583"/>
    </reaction>
    <physiologicalReaction direction="left-to-right" evidence="19">
        <dbReference type="Rhea" id="RHEA:70464"/>
    </physiologicalReaction>
</comment>
<comment type="catalytic activity">
    <reaction evidence="21">
        <text>a methylated nucleobase within DNA + 2-oxoglutarate + O2 = a nucleobase within DNA + formaldehyde + succinate + CO2</text>
        <dbReference type="Rhea" id="RHEA:30299"/>
        <dbReference type="Rhea" id="RHEA-COMP:12192"/>
        <dbReference type="Rhea" id="RHEA-COMP:12193"/>
        <dbReference type="ChEBI" id="CHEBI:15379"/>
        <dbReference type="ChEBI" id="CHEBI:16526"/>
        <dbReference type="ChEBI" id="CHEBI:16810"/>
        <dbReference type="ChEBI" id="CHEBI:16842"/>
        <dbReference type="ChEBI" id="CHEBI:30031"/>
        <dbReference type="ChEBI" id="CHEBI:32875"/>
        <dbReference type="ChEBI" id="CHEBI:64428"/>
        <dbReference type="EC" id="1.14.11.33"/>
    </reaction>
    <physiologicalReaction direction="left-to-right" evidence="21">
        <dbReference type="Rhea" id="RHEA:30300"/>
    </physiologicalReaction>
</comment>
<dbReference type="Gene3D" id="2.60.120.590">
    <property type="entry name" value="Alpha-ketoglutarate-dependent dioxygenase AlkB-like"/>
    <property type="match status" value="1"/>
</dbReference>
<dbReference type="PANTHER" id="PTHR31573">
    <property type="entry name" value="ALPHA-KETOGLUTARATE-DEPENDENT DIOXYGENASE ALKB HOMOLOG 2"/>
    <property type="match status" value="1"/>
</dbReference>
<comment type="catalytic activity">
    <reaction evidence="12">
        <text>an N(1)-methyl-2'-deoxyadenosine in single-stranded DNA + 2-oxoglutarate + O2 = a 2'-deoxyadenosine in single-stranded DNA + formaldehyde + succinate + CO2 + H(+)</text>
        <dbReference type="Rhea" id="RHEA:70447"/>
        <dbReference type="Rhea" id="RHEA-COMP:17895"/>
        <dbReference type="Rhea" id="RHEA-COMP:17896"/>
        <dbReference type="ChEBI" id="CHEBI:15378"/>
        <dbReference type="ChEBI" id="CHEBI:15379"/>
        <dbReference type="ChEBI" id="CHEBI:16526"/>
        <dbReference type="ChEBI" id="CHEBI:16810"/>
        <dbReference type="ChEBI" id="CHEBI:16842"/>
        <dbReference type="ChEBI" id="CHEBI:30031"/>
        <dbReference type="ChEBI" id="CHEBI:90615"/>
        <dbReference type="ChEBI" id="CHEBI:139096"/>
    </reaction>
    <physiologicalReaction direction="left-to-right" evidence="12">
        <dbReference type="Rhea" id="RHEA:70448"/>
    </physiologicalReaction>
</comment>
<feature type="binding site" evidence="27">
    <location>
        <position position="296"/>
    </location>
    <ligand>
        <name>2-oxoglutarate</name>
        <dbReference type="ChEBI" id="CHEBI:16810"/>
    </ligand>
</feature>
<dbReference type="AlphaFoldDB" id="A0AAV2HE90"/>
<dbReference type="InterPro" id="IPR032852">
    <property type="entry name" value="ALKBH2"/>
</dbReference>
<dbReference type="GO" id="GO:0008198">
    <property type="term" value="F:ferrous iron binding"/>
    <property type="evidence" value="ECO:0007669"/>
    <property type="project" value="TreeGrafter"/>
</dbReference>
<evidence type="ECO:0000256" key="10">
    <source>
        <dbReference type="ARBA" id="ARBA00023204"/>
    </source>
</evidence>
<keyword evidence="30" id="KW-1185">Reference proteome</keyword>
<comment type="catalytic activity">
    <reaction evidence="15">
        <text>an N(3)-methyl-2'-deoxycytidine in double-stranded DNA + 2-oxoglutarate + O2 = a 2'-deoxycytidine in double-stranded DNA + formaldehyde + succinate + CO2 + H(+)</text>
        <dbReference type="Rhea" id="RHEA:70439"/>
        <dbReference type="Rhea" id="RHEA-COMP:14237"/>
        <dbReference type="Rhea" id="RHEA-COMP:17070"/>
        <dbReference type="ChEBI" id="CHEBI:15378"/>
        <dbReference type="ChEBI" id="CHEBI:15379"/>
        <dbReference type="ChEBI" id="CHEBI:16526"/>
        <dbReference type="ChEBI" id="CHEBI:16810"/>
        <dbReference type="ChEBI" id="CHEBI:16842"/>
        <dbReference type="ChEBI" id="CHEBI:30031"/>
        <dbReference type="ChEBI" id="CHEBI:85452"/>
        <dbReference type="ChEBI" id="CHEBI:139075"/>
    </reaction>
    <physiologicalReaction direction="left-to-right" evidence="15">
        <dbReference type="Rhea" id="RHEA:70440"/>
    </physiologicalReaction>
</comment>
<keyword evidence="11" id="KW-0539">Nucleus</keyword>
<keyword evidence="9" id="KW-0408">Iron</keyword>
<dbReference type="SUPFAM" id="SSF51197">
    <property type="entry name" value="Clavaminate synthase-like"/>
    <property type="match status" value="1"/>
</dbReference>
<evidence type="ECO:0000256" key="25">
    <source>
        <dbReference type="ARBA" id="ARBA00077989"/>
    </source>
</evidence>
<evidence type="ECO:0000256" key="13">
    <source>
        <dbReference type="ARBA" id="ARBA00051165"/>
    </source>
</evidence>
<dbReference type="GO" id="GO:0051747">
    <property type="term" value="F:cytosine C-5 DNA demethylase activity"/>
    <property type="evidence" value="ECO:0007669"/>
    <property type="project" value="UniProtKB-ARBA"/>
</dbReference>
<dbReference type="GO" id="GO:0035516">
    <property type="term" value="F:broad specificity oxidative DNA demethylase activity"/>
    <property type="evidence" value="ECO:0007669"/>
    <property type="project" value="UniProtKB-EC"/>
</dbReference>
<keyword evidence="4" id="KW-0479">Metal-binding</keyword>
<evidence type="ECO:0000256" key="5">
    <source>
        <dbReference type="ARBA" id="ARBA00022763"/>
    </source>
</evidence>
<comment type="catalytic activity">
    <reaction evidence="14">
        <text>a 1,N(6)-etheno-2'-deoxyadenosine in single-stranded DNA + 2-oxoglutarate + O2 + H2O = a 2'-deoxyadenosine in single-stranded DNA + glyoxal + succinate + CO2</text>
        <dbReference type="Rhea" id="RHEA:70459"/>
        <dbReference type="Rhea" id="RHEA-COMP:17896"/>
        <dbReference type="Rhea" id="RHEA-COMP:17904"/>
        <dbReference type="ChEBI" id="CHEBI:15377"/>
        <dbReference type="ChEBI" id="CHEBI:15379"/>
        <dbReference type="ChEBI" id="CHEBI:16526"/>
        <dbReference type="ChEBI" id="CHEBI:16810"/>
        <dbReference type="ChEBI" id="CHEBI:30031"/>
        <dbReference type="ChEBI" id="CHEBI:34779"/>
        <dbReference type="ChEBI" id="CHEBI:90615"/>
        <dbReference type="ChEBI" id="CHEBI:189583"/>
    </reaction>
    <physiologicalReaction direction="left-to-right" evidence="14">
        <dbReference type="Rhea" id="RHEA:70460"/>
    </physiologicalReaction>
</comment>
<gene>
    <name evidence="29" type="ORF">GSLYS_00006022001</name>
</gene>
<evidence type="ECO:0000256" key="21">
    <source>
        <dbReference type="ARBA" id="ARBA00053025"/>
    </source>
</evidence>
<feature type="binding site" evidence="27">
    <location>
        <begin position="166"/>
        <end position="168"/>
    </location>
    <ligand>
        <name>substrate</name>
    </ligand>
</feature>
<evidence type="ECO:0000256" key="26">
    <source>
        <dbReference type="ARBA" id="ARBA00081727"/>
    </source>
</evidence>
<dbReference type="InterPro" id="IPR027450">
    <property type="entry name" value="AlkB-like"/>
</dbReference>
<comment type="catalytic activity">
    <reaction evidence="18">
        <text>a 3,N(4)-etheno-2'-deoxycytidine in single-stranded DNA + 2-oxoglutarate + O2 + H2O = a 2'-deoxycytidine in single-stranded DNA + glyoxal + succinate + CO2</text>
        <dbReference type="Rhea" id="RHEA:70471"/>
        <dbReference type="Rhea" id="RHEA-COMP:12846"/>
        <dbReference type="Rhea" id="RHEA-COMP:17906"/>
        <dbReference type="ChEBI" id="CHEBI:15377"/>
        <dbReference type="ChEBI" id="CHEBI:15379"/>
        <dbReference type="ChEBI" id="CHEBI:16526"/>
        <dbReference type="ChEBI" id="CHEBI:16810"/>
        <dbReference type="ChEBI" id="CHEBI:30031"/>
        <dbReference type="ChEBI" id="CHEBI:34779"/>
        <dbReference type="ChEBI" id="CHEBI:85452"/>
        <dbReference type="ChEBI" id="CHEBI:189585"/>
    </reaction>
    <physiologicalReaction direction="left-to-right" evidence="18">
        <dbReference type="Rhea" id="RHEA:70472"/>
    </physiologicalReaction>
</comment>
<evidence type="ECO:0000256" key="27">
    <source>
        <dbReference type="PIRSR" id="PIRSR632852-1"/>
    </source>
</evidence>
<evidence type="ECO:0000259" key="28">
    <source>
        <dbReference type="PROSITE" id="PS51471"/>
    </source>
</evidence>
<evidence type="ECO:0000313" key="29">
    <source>
        <dbReference type="EMBL" id="CAL1531943.1"/>
    </source>
</evidence>
<evidence type="ECO:0000256" key="2">
    <source>
        <dbReference type="ARBA" id="ARBA00004604"/>
    </source>
</evidence>
<dbReference type="Pfam" id="PF13532">
    <property type="entry name" value="2OG-FeII_Oxy_2"/>
    <property type="match status" value="1"/>
</dbReference>
<evidence type="ECO:0000256" key="16">
    <source>
        <dbReference type="ARBA" id="ARBA00051434"/>
    </source>
</evidence>
<organism evidence="29 30">
    <name type="scientific">Lymnaea stagnalis</name>
    <name type="common">Great pond snail</name>
    <name type="synonym">Helix stagnalis</name>
    <dbReference type="NCBI Taxonomy" id="6523"/>
    <lineage>
        <taxon>Eukaryota</taxon>
        <taxon>Metazoa</taxon>
        <taxon>Spiralia</taxon>
        <taxon>Lophotrochozoa</taxon>
        <taxon>Mollusca</taxon>
        <taxon>Gastropoda</taxon>
        <taxon>Heterobranchia</taxon>
        <taxon>Euthyneura</taxon>
        <taxon>Panpulmonata</taxon>
        <taxon>Hygrophila</taxon>
        <taxon>Lymnaeoidea</taxon>
        <taxon>Lymnaeidae</taxon>
        <taxon>Lymnaea</taxon>
    </lineage>
</organism>
<keyword evidence="8" id="KW-0560">Oxidoreductase</keyword>
<name>A0AAV2HE90_LYMST</name>
<dbReference type="FunFam" id="2.60.120.590:FF:000004">
    <property type="entry name" value="DNA oxidative demethylase ALKBH2"/>
    <property type="match status" value="1"/>
</dbReference>
<feature type="binding site" evidence="27">
    <location>
        <position position="298"/>
    </location>
    <ligand>
        <name>2-oxoglutarate</name>
        <dbReference type="ChEBI" id="CHEBI:16810"/>
    </ligand>
</feature>
<evidence type="ECO:0000256" key="1">
    <source>
        <dbReference type="ARBA" id="ARBA00001954"/>
    </source>
</evidence>
<feature type="binding site" evidence="27">
    <location>
        <position position="292"/>
    </location>
    <ligand>
        <name>2-oxoglutarate</name>
        <dbReference type="ChEBI" id="CHEBI:16810"/>
    </ligand>
</feature>
<reference evidence="29 30" key="1">
    <citation type="submission" date="2024-04" db="EMBL/GenBank/DDBJ databases">
        <authorList>
            <consortium name="Genoscope - CEA"/>
            <person name="William W."/>
        </authorList>
    </citation>
    <scope>NUCLEOTIDE SEQUENCE [LARGE SCALE GENOMIC DNA]</scope>
</reference>
<feature type="binding site" evidence="27">
    <location>
        <position position="203"/>
    </location>
    <ligand>
        <name>2-oxoglutarate</name>
        <dbReference type="ChEBI" id="CHEBI:16810"/>
    </ligand>
</feature>
<comment type="subunit">
    <text evidence="22">Interacts with PCNA homotrimer; this interaction is enhanced during the S-phase of the cell cycle. Interacts with nucleolar proteins NCL, UBTF and NPM1. Interacts with XRCC5-XRCC6 heterodimer.</text>
</comment>
<feature type="binding site" evidence="27">
    <location>
        <position position="215"/>
    </location>
    <ligand>
        <name>2-oxoglutarate</name>
        <dbReference type="ChEBI" id="CHEBI:16810"/>
    </ligand>
</feature>
<evidence type="ECO:0000256" key="12">
    <source>
        <dbReference type="ARBA" id="ARBA00051010"/>
    </source>
</evidence>
<comment type="catalytic activity">
    <reaction evidence="20">
        <text>an N(1)-methyl-2'-deoxyadenosine in double-stranded DNA + 2-oxoglutarate + O2 = a 2'-deoxyadenosine in double-stranded DNA + formaldehyde + succinate + CO2 + H(+)</text>
        <dbReference type="Rhea" id="RHEA:70443"/>
        <dbReference type="Rhea" id="RHEA-COMP:14236"/>
        <dbReference type="Rhea" id="RHEA-COMP:17897"/>
        <dbReference type="ChEBI" id="CHEBI:15378"/>
        <dbReference type="ChEBI" id="CHEBI:15379"/>
        <dbReference type="ChEBI" id="CHEBI:16526"/>
        <dbReference type="ChEBI" id="CHEBI:16810"/>
        <dbReference type="ChEBI" id="CHEBI:16842"/>
        <dbReference type="ChEBI" id="CHEBI:30031"/>
        <dbReference type="ChEBI" id="CHEBI:90615"/>
        <dbReference type="ChEBI" id="CHEBI:139096"/>
    </reaction>
    <physiologicalReaction direction="left-to-right" evidence="20">
        <dbReference type="Rhea" id="RHEA:70444"/>
    </physiologicalReaction>
</comment>
<comment type="caution">
    <text evidence="29">The sequence shown here is derived from an EMBL/GenBank/DDBJ whole genome shotgun (WGS) entry which is preliminary data.</text>
</comment>
<feature type="binding site" evidence="27">
    <location>
        <position position="205"/>
    </location>
    <ligand>
        <name>2-oxoglutarate</name>
        <dbReference type="ChEBI" id="CHEBI:16810"/>
    </ligand>
</feature>
<keyword evidence="7" id="KW-0223">Dioxygenase</keyword>
<comment type="catalytic activity">
    <reaction evidence="16">
        <text>a 3,N(4)-etheno-2'-deoxycytidine in double-stranded DNA + 2-oxoglutarate + O2 + H2O = a 2'-deoxycytidine in double-stranded DNA + glyoxal + succinate + CO2</text>
        <dbReference type="Rhea" id="RHEA:70467"/>
        <dbReference type="Rhea" id="RHEA-COMP:17070"/>
        <dbReference type="Rhea" id="RHEA-COMP:17905"/>
        <dbReference type="ChEBI" id="CHEBI:15377"/>
        <dbReference type="ChEBI" id="CHEBI:15379"/>
        <dbReference type="ChEBI" id="CHEBI:16526"/>
        <dbReference type="ChEBI" id="CHEBI:16810"/>
        <dbReference type="ChEBI" id="CHEBI:30031"/>
        <dbReference type="ChEBI" id="CHEBI:34779"/>
        <dbReference type="ChEBI" id="CHEBI:85452"/>
        <dbReference type="ChEBI" id="CHEBI:189585"/>
    </reaction>
    <physiologicalReaction direction="left-to-right" evidence="16">
        <dbReference type="Rhea" id="RHEA:70468"/>
    </physiologicalReaction>
</comment>
<accession>A0AAV2HE90</accession>
<comment type="catalytic activity">
    <reaction evidence="13">
        <text>an N(3)-methyl-2'-deoxycytidine in single-stranded DNA + 2-oxoglutarate + O2 = a 2'-deoxycytidine in single-stranded DNA + formaldehyde + succinate + CO2 + H(+)</text>
        <dbReference type="Rhea" id="RHEA:70435"/>
        <dbReference type="Rhea" id="RHEA-COMP:12846"/>
        <dbReference type="Rhea" id="RHEA-COMP:17894"/>
        <dbReference type="ChEBI" id="CHEBI:15378"/>
        <dbReference type="ChEBI" id="CHEBI:15379"/>
        <dbReference type="ChEBI" id="CHEBI:16526"/>
        <dbReference type="ChEBI" id="CHEBI:16810"/>
        <dbReference type="ChEBI" id="CHEBI:16842"/>
        <dbReference type="ChEBI" id="CHEBI:30031"/>
        <dbReference type="ChEBI" id="CHEBI:85452"/>
        <dbReference type="ChEBI" id="CHEBI:139075"/>
    </reaction>
    <physiologicalReaction direction="left-to-right" evidence="13">
        <dbReference type="Rhea" id="RHEA:70436"/>
    </physiologicalReaction>
</comment>
<dbReference type="PROSITE" id="PS51471">
    <property type="entry name" value="FE2OG_OXY"/>
    <property type="match status" value="1"/>
</dbReference>
<evidence type="ECO:0000256" key="15">
    <source>
        <dbReference type="ARBA" id="ARBA00051376"/>
    </source>
</evidence>
<dbReference type="EMBL" id="CAXITT010000101">
    <property type="protein sequence ID" value="CAL1531943.1"/>
    <property type="molecule type" value="Genomic_DNA"/>
</dbReference>
<dbReference type="GO" id="GO:0005730">
    <property type="term" value="C:nucleolus"/>
    <property type="evidence" value="ECO:0007669"/>
    <property type="project" value="UniProtKB-SubCell"/>
</dbReference>